<accession>A0ABV3SE76</accession>
<evidence type="ECO:0000313" key="3">
    <source>
        <dbReference type="Proteomes" id="UP001556692"/>
    </source>
</evidence>
<dbReference type="CDD" id="cd21631">
    <property type="entry name" value="RHH_CopG_NikR-like"/>
    <property type="match status" value="1"/>
</dbReference>
<sequence>MANWSSASCASWGWPNFWSTSNELTIRLPDGAAERLKGLARARGMSVNKLVERMAYEAIASFDTETRFRAHAATADVPATLAILDRLDREDTEPDKG</sequence>
<keyword evidence="3" id="KW-1185">Reference proteome</keyword>
<dbReference type="EMBL" id="JBDPGJ010000001">
    <property type="protein sequence ID" value="MEX0404996.1"/>
    <property type="molecule type" value="Genomic_DNA"/>
</dbReference>
<dbReference type="Proteomes" id="UP001556692">
    <property type="component" value="Unassembled WGS sequence"/>
</dbReference>
<comment type="caution">
    <text evidence="2">The sequence shown here is derived from an EMBL/GenBank/DDBJ whole genome shotgun (WGS) entry which is preliminary data.</text>
</comment>
<gene>
    <name evidence="2" type="ORF">ABGN05_04885</name>
</gene>
<dbReference type="Pfam" id="PF01402">
    <property type="entry name" value="RHH_1"/>
    <property type="match status" value="1"/>
</dbReference>
<organism evidence="2 3">
    <name type="scientific">Aquibium pacificus</name>
    <dbReference type="NCBI Taxonomy" id="3153579"/>
    <lineage>
        <taxon>Bacteria</taxon>
        <taxon>Pseudomonadati</taxon>
        <taxon>Pseudomonadota</taxon>
        <taxon>Alphaproteobacteria</taxon>
        <taxon>Hyphomicrobiales</taxon>
        <taxon>Phyllobacteriaceae</taxon>
        <taxon>Aquibium</taxon>
    </lineage>
</organism>
<reference evidence="2 3" key="1">
    <citation type="submission" date="2024-05" db="EMBL/GenBank/DDBJ databases">
        <authorList>
            <person name="Jiang F."/>
        </authorList>
    </citation>
    <scope>NUCLEOTIDE SEQUENCE [LARGE SCALE GENOMIC DNA]</scope>
    <source>
        <strain evidence="2 3">LZ166</strain>
    </source>
</reference>
<name>A0ABV3SE76_9HYPH</name>
<evidence type="ECO:0000259" key="1">
    <source>
        <dbReference type="Pfam" id="PF01402"/>
    </source>
</evidence>
<dbReference type="InterPro" id="IPR002145">
    <property type="entry name" value="CopG"/>
</dbReference>
<feature type="domain" description="Ribbon-helix-helix protein CopG" evidence="1">
    <location>
        <begin position="24"/>
        <end position="57"/>
    </location>
</feature>
<proteinExistence type="predicted"/>
<evidence type="ECO:0000313" key="2">
    <source>
        <dbReference type="EMBL" id="MEX0404996.1"/>
    </source>
</evidence>
<dbReference type="InterPro" id="IPR010985">
    <property type="entry name" value="Ribbon_hlx_hlx"/>
</dbReference>
<dbReference type="SUPFAM" id="SSF47598">
    <property type="entry name" value="Ribbon-helix-helix"/>
    <property type="match status" value="1"/>
</dbReference>
<dbReference type="RefSeq" id="WP_367952852.1">
    <property type="nucleotide sequence ID" value="NZ_JBDPGJ010000001.1"/>
</dbReference>
<protein>
    <submittedName>
        <fullName evidence="2">CopG family transcriptional regulator</fullName>
    </submittedName>
</protein>